<evidence type="ECO:0000256" key="5">
    <source>
        <dbReference type="ARBA" id="ARBA00023136"/>
    </source>
</evidence>
<reference evidence="8" key="1">
    <citation type="journal article" date="2020" name="bioRxiv">
        <title>Historical genomics reveals the evolutionary mechanisms behind multiple outbreaks of the host-specific coffee wilt pathogen Fusarium xylarioides.</title>
        <authorList>
            <person name="Peck D."/>
            <person name="Nowell R.W."/>
            <person name="Flood J."/>
            <person name="Ryan M.J."/>
            <person name="Barraclough T.G."/>
        </authorList>
    </citation>
    <scope>NUCLEOTIDE SEQUENCE</scope>
    <source>
        <strain evidence="8">IMI 127659i</strain>
    </source>
</reference>
<dbReference type="PANTHER" id="PTHR48022">
    <property type="entry name" value="PLASTIDIC GLUCOSE TRANSPORTER 4"/>
    <property type="match status" value="1"/>
</dbReference>
<protein>
    <recommendedName>
        <fullName evidence="7">Major facilitator superfamily (MFS) profile domain-containing protein</fullName>
    </recommendedName>
</protein>
<dbReference type="InterPro" id="IPR020846">
    <property type="entry name" value="MFS_dom"/>
</dbReference>
<reference evidence="8" key="2">
    <citation type="submission" date="2020-10" db="EMBL/GenBank/DDBJ databases">
        <authorList>
            <person name="Peck L.D."/>
            <person name="Nowell R.W."/>
            <person name="Flood J."/>
            <person name="Ryan M.J."/>
            <person name="Barraclough T.G."/>
        </authorList>
    </citation>
    <scope>NUCLEOTIDE SEQUENCE</scope>
    <source>
        <strain evidence="8">IMI 127659i</strain>
    </source>
</reference>
<evidence type="ECO:0000256" key="2">
    <source>
        <dbReference type="ARBA" id="ARBA00010992"/>
    </source>
</evidence>
<feature type="transmembrane region" description="Helical" evidence="6">
    <location>
        <begin position="134"/>
        <end position="153"/>
    </location>
</feature>
<feature type="transmembrane region" description="Helical" evidence="6">
    <location>
        <begin position="98"/>
        <end position="122"/>
    </location>
</feature>
<proteinExistence type="inferred from homology"/>
<feature type="transmembrane region" description="Helical" evidence="6">
    <location>
        <begin position="319"/>
        <end position="340"/>
    </location>
</feature>
<evidence type="ECO:0000256" key="4">
    <source>
        <dbReference type="ARBA" id="ARBA00022989"/>
    </source>
</evidence>
<dbReference type="GO" id="GO:0016020">
    <property type="term" value="C:membrane"/>
    <property type="evidence" value="ECO:0007669"/>
    <property type="project" value="UniProtKB-SubCell"/>
</dbReference>
<dbReference type="EMBL" id="JADFTT010000040">
    <property type="protein sequence ID" value="KAG5771322.1"/>
    <property type="molecule type" value="Genomic_DNA"/>
</dbReference>
<evidence type="ECO:0000256" key="3">
    <source>
        <dbReference type="ARBA" id="ARBA00022692"/>
    </source>
</evidence>
<comment type="subcellular location">
    <subcellularLocation>
        <location evidence="1">Membrane</location>
        <topology evidence="1">Multi-pass membrane protein</topology>
    </subcellularLocation>
</comment>
<keyword evidence="5 6" id="KW-0472">Membrane</keyword>
<dbReference type="InterPro" id="IPR050360">
    <property type="entry name" value="MFS_Sugar_Transporters"/>
</dbReference>
<accession>A0A9P7I0M6</accession>
<dbReference type="GO" id="GO:0005351">
    <property type="term" value="F:carbohydrate:proton symporter activity"/>
    <property type="evidence" value="ECO:0007669"/>
    <property type="project" value="TreeGrafter"/>
</dbReference>
<dbReference type="PROSITE" id="PS00217">
    <property type="entry name" value="SUGAR_TRANSPORT_2"/>
    <property type="match status" value="1"/>
</dbReference>
<feature type="transmembrane region" description="Helical" evidence="6">
    <location>
        <begin position="352"/>
        <end position="374"/>
    </location>
</feature>
<dbReference type="PROSITE" id="PS50850">
    <property type="entry name" value="MFS"/>
    <property type="match status" value="1"/>
</dbReference>
<dbReference type="InterPro" id="IPR005829">
    <property type="entry name" value="Sugar_transporter_CS"/>
</dbReference>
<feature type="transmembrane region" description="Helical" evidence="6">
    <location>
        <begin position="54"/>
        <end position="78"/>
    </location>
</feature>
<dbReference type="Proteomes" id="UP000750502">
    <property type="component" value="Unassembled WGS sequence"/>
</dbReference>
<feature type="transmembrane region" description="Helical" evidence="6">
    <location>
        <begin position="386"/>
        <end position="408"/>
    </location>
</feature>
<evidence type="ECO:0000313" key="8">
    <source>
        <dbReference type="EMBL" id="KAG5771322.1"/>
    </source>
</evidence>
<evidence type="ECO:0000259" key="7">
    <source>
        <dbReference type="PROSITE" id="PS50850"/>
    </source>
</evidence>
<keyword evidence="4 6" id="KW-1133">Transmembrane helix</keyword>
<gene>
    <name evidence="8" type="ORF">H9Q72_002063</name>
</gene>
<dbReference type="AlphaFoldDB" id="A0A9P7I0M6"/>
<evidence type="ECO:0000256" key="1">
    <source>
        <dbReference type="ARBA" id="ARBA00004141"/>
    </source>
</evidence>
<dbReference type="PANTHER" id="PTHR48022:SF15">
    <property type="entry name" value="ALPHA-GLUCOSIDE TRANSPORTER, PUTATIVE (AFU_ORTHOLOGUE AFUA_5G00500)-RELATED"/>
    <property type="match status" value="1"/>
</dbReference>
<dbReference type="InterPro" id="IPR036259">
    <property type="entry name" value="MFS_trans_sf"/>
</dbReference>
<feature type="domain" description="Major facilitator superfamily (MFS) profile" evidence="7">
    <location>
        <begin position="55"/>
        <end position="460"/>
    </location>
</feature>
<dbReference type="InterPro" id="IPR005828">
    <property type="entry name" value="MFS_sugar_transport-like"/>
</dbReference>
<dbReference type="Pfam" id="PF00083">
    <property type="entry name" value="Sugar_tr"/>
    <property type="match status" value="2"/>
</dbReference>
<feature type="transmembrane region" description="Helical" evidence="6">
    <location>
        <begin position="159"/>
        <end position="181"/>
    </location>
</feature>
<feature type="transmembrane region" description="Helical" evidence="6">
    <location>
        <begin position="420"/>
        <end position="439"/>
    </location>
</feature>
<evidence type="ECO:0000313" key="9">
    <source>
        <dbReference type="Proteomes" id="UP000750502"/>
    </source>
</evidence>
<name>A0A9P7I0M6_9HYPO</name>
<comment type="caution">
    <text evidence="8">The sequence shown here is derived from an EMBL/GenBank/DDBJ whole genome shotgun (WGS) entry which is preliminary data.</text>
</comment>
<sequence length="460" mass="50666">MAQTFATEDSKSLDLAHKNTSHHELAVDIEPSHPSFGIAQWKENLLAFKKHKRLSLWCVAILMLLVNFGFDSLISGQALAFPAFRKDYGHYYAPANDYVISALWQSLWAAANTIGIVVGGFVAGYTNDLLGRRFSFWANLTTSVATSFVLVFSPNVQTLFAAKLVFGISIGLSYTTAPLYVVENAPTEIRSTLMSFFNTFVVFAILRLHGPSAVDRMDDIMLELKENLHLANRASLSEEQPRWLEIFQGGNLRRTALLAVIYALQHCSGMPFVITYQTYFYQLSGVRDAFAVTLGSFALMLAGNFSALILPEFIGQRKVMVYGASLLMLWDVIIGAVGFAKPDNGTAATVSVAFVASWAFFYQLTIGTIGFVVAPELPSQRVRAKTQAFGTIAANIIGWGIAFSIPYLLNPDQADLGARLLLIFVGLGTPLSLYLWMFLPETKNRSLGELDELYSKGGRP</sequence>
<dbReference type="SUPFAM" id="SSF103473">
    <property type="entry name" value="MFS general substrate transporter"/>
    <property type="match status" value="1"/>
</dbReference>
<evidence type="ECO:0000256" key="6">
    <source>
        <dbReference type="SAM" id="Phobius"/>
    </source>
</evidence>
<keyword evidence="3 6" id="KW-0812">Transmembrane</keyword>
<dbReference type="Gene3D" id="1.20.1250.20">
    <property type="entry name" value="MFS general substrate transporter like domains"/>
    <property type="match status" value="2"/>
</dbReference>
<organism evidence="8 9">
    <name type="scientific">Fusarium xylarioides</name>
    <dbReference type="NCBI Taxonomy" id="221167"/>
    <lineage>
        <taxon>Eukaryota</taxon>
        <taxon>Fungi</taxon>
        <taxon>Dikarya</taxon>
        <taxon>Ascomycota</taxon>
        <taxon>Pezizomycotina</taxon>
        <taxon>Sordariomycetes</taxon>
        <taxon>Hypocreomycetidae</taxon>
        <taxon>Hypocreales</taxon>
        <taxon>Nectriaceae</taxon>
        <taxon>Fusarium</taxon>
        <taxon>Fusarium fujikuroi species complex</taxon>
    </lineage>
</organism>
<comment type="similarity">
    <text evidence="2">Belongs to the major facilitator superfamily. Sugar transporter (TC 2.A.1.1) family.</text>
</comment>
<keyword evidence="9" id="KW-1185">Reference proteome</keyword>
<feature type="transmembrane region" description="Helical" evidence="6">
    <location>
        <begin position="289"/>
        <end position="310"/>
    </location>
</feature>
<dbReference type="OrthoDB" id="6612291at2759"/>